<keyword evidence="1" id="KW-0472">Membrane</keyword>
<dbReference type="EMBL" id="CP005933">
    <property type="protein sequence ID" value="AIA33684.1"/>
    <property type="molecule type" value="Genomic_DNA"/>
</dbReference>
<accession>A0A059XYG8</accession>
<gene>
    <name evidence="2" type="ORF">K668_00460</name>
</gene>
<reference evidence="2 3" key="1">
    <citation type="submission" date="2013-04" db="EMBL/GenBank/DDBJ databases">
        <authorList>
            <person name="Lin L."/>
            <person name="Zeng Z."/>
            <person name="Xie J."/>
            <person name="Luo L."/>
            <person name="Yang Z."/>
            <person name="Liang W."/>
            <person name="Lin H."/>
            <person name="Dong C."/>
            <person name="Sun Y."/>
        </authorList>
    </citation>
    <scope>NUCLEOTIDE SEQUENCE [LARGE SCALE GENOMIC DNA]</scope>
    <source>
        <strain evidence="2 3">CQ-W70</strain>
    </source>
</reference>
<evidence type="ECO:0000313" key="3">
    <source>
        <dbReference type="Proteomes" id="UP000027182"/>
    </source>
</evidence>
<name>A0A059XYG8_MYCBV</name>
<feature type="transmembrane region" description="Helical" evidence="1">
    <location>
        <begin position="34"/>
        <end position="54"/>
    </location>
</feature>
<dbReference type="PATRIC" id="fig|1316930.3.peg.96"/>
<keyword evidence="1" id="KW-1133">Transmembrane helix</keyword>
<evidence type="ECO:0000313" key="2">
    <source>
        <dbReference type="EMBL" id="AIA33684.1"/>
    </source>
</evidence>
<organism evidence="2 3">
    <name type="scientific">Mycoplasmopsis bovis CQ-W70</name>
    <dbReference type="NCBI Taxonomy" id="1316930"/>
    <lineage>
        <taxon>Bacteria</taxon>
        <taxon>Bacillati</taxon>
        <taxon>Mycoplasmatota</taxon>
        <taxon>Mycoplasmoidales</taxon>
        <taxon>Metamycoplasmataceae</taxon>
        <taxon>Mycoplasmopsis</taxon>
    </lineage>
</organism>
<dbReference type="AlphaFoldDB" id="A0A059XYG8"/>
<dbReference type="RefSeq" id="WP_013954554.1">
    <property type="nucleotide sequence ID" value="NZ_CP005933.1"/>
</dbReference>
<sequence>MAKYTLEEKTNVWYEVVKVNKLTMRRDIHMSYRSIFPAILVLIGLMIWSDVVVARLEFNTSNVISLVFINVLFPLIISLCLWFIVVKIFLHKAIIAIDKDDEAKAKLWVRRYIKAGCKKYPYGYIDYSN</sequence>
<keyword evidence="1" id="KW-0812">Transmembrane</keyword>
<protein>
    <submittedName>
        <fullName evidence="2">Uncharacterized protein</fullName>
    </submittedName>
</protein>
<dbReference type="Proteomes" id="UP000027182">
    <property type="component" value="Chromosome"/>
</dbReference>
<feature type="transmembrane region" description="Helical" evidence="1">
    <location>
        <begin position="66"/>
        <end position="90"/>
    </location>
</feature>
<proteinExistence type="predicted"/>
<dbReference type="HOGENOM" id="CLU_1946413_0_0_14"/>
<dbReference type="KEGG" id="mbq:K668_00460"/>
<evidence type="ECO:0000256" key="1">
    <source>
        <dbReference type="SAM" id="Phobius"/>
    </source>
</evidence>